<dbReference type="PANTHER" id="PTHR23280">
    <property type="entry name" value="4.1 G PROTEIN"/>
    <property type="match status" value="1"/>
</dbReference>
<dbReference type="InterPro" id="IPR018979">
    <property type="entry name" value="FERM_N"/>
</dbReference>
<dbReference type="InterPro" id="IPR014352">
    <property type="entry name" value="FERM/acyl-CoA-bd_prot_sf"/>
</dbReference>
<dbReference type="PROSITE" id="PS50057">
    <property type="entry name" value="FERM_3"/>
    <property type="match status" value="1"/>
</dbReference>
<dbReference type="InterPro" id="IPR019749">
    <property type="entry name" value="Band_41_domain"/>
</dbReference>
<dbReference type="InterPro" id="IPR019748">
    <property type="entry name" value="FERM_central"/>
</dbReference>
<feature type="domain" description="FERM" evidence="1">
    <location>
        <begin position="40"/>
        <end position="236"/>
    </location>
</feature>
<reference evidence="2 3" key="1">
    <citation type="submission" date="2020-08" db="EMBL/GenBank/DDBJ databases">
        <authorList>
            <person name="Koutsovoulos G."/>
            <person name="Danchin GJ E."/>
        </authorList>
    </citation>
    <scope>NUCLEOTIDE SEQUENCE [LARGE SCALE GENOMIC DNA]</scope>
</reference>
<sequence>MPHSNNNSNSEKIQVSALPQSIDEGPSPFVQQDVSKKKLVMAKVNYLDDSQLNFHIHKNALGSVLLDLVIAQMGLMERDYFGLTFYDDQKLQHWLYPDKKIKKQLKGVQLEFFFKVKFYPPNPTQLLEDFSRHLLYLQLRKDVYSERLPVSFAAQASLGSLVAQAELGDYQPSENYAQLLSSVKIAQLTSEQEQFCNKVGDLHKLHRGLTRTEAELAYLNECKSLAMYGIHLYPAK</sequence>
<dbReference type="InterPro" id="IPR035963">
    <property type="entry name" value="FERM_2"/>
</dbReference>
<dbReference type="Gene3D" id="1.20.80.10">
    <property type="match status" value="1"/>
</dbReference>
<gene>
    <name evidence="2" type="ORF">MENT_LOCUS17765</name>
</gene>
<dbReference type="InterPro" id="IPR000299">
    <property type="entry name" value="FERM_domain"/>
</dbReference>
<accession>A0A6V7UV34</accession>
<dbReference type="GO" id="GO:0005856">
    <property type="term" value="C:cytoskeleton"/>
    <property type="evidence" value="ECO:0007669"/>
    <property type="project" value="TreeGrafter"/>
</dbReference>
<dbReference type="PROSITE" id="PS00661">
    <property type="entry name" value="FERM_2"/>
    <property type="match status" value="1"/>
</dbReference>
<dbReference type="AlphaFoldDB" id="A0A6V7UV34"/>
<dbReference type="Pfam" id="PF00373">
    <property type="entry name" value="FERM_M"/>
    <property type="match status" value="1"/>
</dbReference>
<dbReference type="SMART" id="SM00295">
    <property type="entry name" value="B41"/>
    <property type="match status" value="1"/>
</dbReference>
<dbReference type="InterPro" id="IPR019747">
    <property type="entry name" value="FERM_CS"/>
</dbReference>
<evidence type="ECO:0000313" key="3">
    <source>
        <dbReference type="Proteomes" id="UP000580250"/>
    </source>
</evidence>
<proteinExistence type="predicted"/>
<dbReference type="Pfam" id="PF09379">
    <property type="entry name" value="FERM_N"/>
    <property type="match status" value="1"/>
</dbReference>
<protein>
    <recommendedName>
        <fullName evidence="1">FERM domain-containing protein</fullName>
    </recommendedName>
</protein>
<dbReference type="EMBL" id="CAJEWN010000117">
    <property type="protein sequence ID" value="CAD2166338.1"/>
    <property type="molecule type" value="Genomic_DNA"/>
</dbReference>
<dbReference type="SUPFAM" id="SSF47031">
    <property type="entry name" value="Second domain of FERM"/>
    <property type="match status" value="1"/>
</dbReference>
<dbReference type="SUPFAM" id="SSF54236">
    <property type="entry name" value="Ubiquitin-like"/>
    <property type="match status" value="1"/>
</dbReference>
<dbReference type="Gene3D" id="3.10.20.90">
    <property type="entry name" value="Phosphatidylinositol 3-kinase Catalytic Subunit, Chain A, domain 1"/>
    <property type="match status" value="1"/>
</dbReference>
<organism evidence="2 3">
    <name type="scientific">Meloidogyne enterolobii</name>
    <name type="common">Root-knot nematode worm</name>
    <name type="synonym">Meloidogyne mayaguensis</name>
    <dbReference type="NCBI Taxonomy" id="390850"/>
    <lineage>
        <taxon>Eukaryota</taxon>
        <taxon>Metazoa</taxon>
        <taxon>Ecdysozoa</taxon>
        <taxon>Nematoda</taxon>
        <taxon>Chromadorea</taxon>
        <taxon>Rhabditida</taxon>
        <taxon>Tylenchina</taxon>
        <taxon>Tylenchomorpha</taxon>
        <taxon>Tylenchoidea</taxon>
        <taxon>Meloidogynidae</taxon>
        <taxon>Meloidogyninae</taxon>
        <taxon>Meloidogyne</taxon>
    </lineage>
</organism>
<dbReference type="GO" id="GO:0031032">
    <property type="term" value="P:actomyosin structure organization"/>
    <property type="evidence" value="ECO:0007669"/>
    <property type="project" value="TreeGrafter"/>
</dbReference>
<dbReference type="PANTHER" id="PTHR23280:SF27">
    <property type="entry name" value="TYROSINE-PROTEIN PHOSPHATASE NON-RECEPTOR TYPE"/>
    <property type="match status" value="1"/>
</dbReference>
<dbReference type="FunFam" id="3.10.20.90:FF:000039">
    <property type="entry name" value="Tyrosine-protein phosphatase non-receptor type"/>
    <property type="match status" value="1"/>
</dbReference>
<evidence type="ECO:0000313" key="2">
    <source>
        <dbReference type="EMBL" id="CAD2166338.1"/>
    </source>
</evidence>
<dbReference type="CDD" id="cd14473">
    <property type="entry name" value="FERM_B-lobe"/>
    <property type="match status" value="1"/>
</dbReference>
<dbReference type="PROSITE" id="PS00660">
    <property type="entry name" value="FERM_1"/>
    <property type="match status" value="1"/>
</dbReference>
<dbReference type="Proteomes" id="UP000580250">
    <property type="component" value="Unassembled WGS sequence"/>
</dbReference>
<evidence type="ECO:0000259" key="1">
    <source>
        <dbReference type="PROSITE" id="PS50057"/>
    </source>
</evidence>
<comment type="caution">
    <text evidence="2">The sequence shown here is derived from an EMBL/GenBank/DDBJ whole genome shotgun (WGS) entry which is preliminary data.</text>
</comment>
<name>A0A6V7UV34_MELEN</name>
<dbReference type="InterPro" id="IPR029071">
    <property type="entry name" value="Ubiquitin-like_domsf"/>
</dbReference>
<dbReference type="PRINTS" id="PR00935">
    <property type="entry name" value="BAND41"/>
</dbReference>
<dbReference type="OrthoDB" id="6589456at2759"/>